<dbReference type="AlphaFoldDB" id="A0A9Q1B3F3"/>
<dbReference type="InterPro" id="IPR036116">
    <property type="entry name" value="FN3_sf"/>
</dbReference>
<name>A0A9Q1B3F3_9SAUR</name>
<dbReference type="PROSITE" id="PS50853">
    <property type="entry name" value="FN3"/>
    <property type="match status" value="1"/>
</dbReference>
<accession>A0A9Q1B3F3</accession>
<dbReference type="OrthoDB" id="8699528at2759"/>
<proteinExistence type="predicted"/>
<dbReference type="InterPro" id="IPR003961">
    <property type="entry name" value="FN3_dom"/>
</dbReference>
<sequence>MATGRGLLAAPSPGPGLGLSREGVAGERLQGPTMLSHSPGTMNIGTIDAYLNKLGTSLQTMVYSDEEQENETWRLYMERKNAVLEFLHSDLSLHLLRRHHKRIELLKKCSYYVEILPKHLALGDQNHLVLPTTMFQLIDPWRFQRMKKVGTIQTKIQLLLLSDLLEELEKGREELVHFLDNYDMMTFLSRWDTIKQRLSSLSDQMDYFLALLVPGRLYVKHRLVSDVGITKIPHIRLVLSTKLPVMFDRRESVAYEDWASLKWLVTSQQPMLEQYELRFKLLEPQTPQERVHSGIMPVTSNTCEIHNLLPDRLYRFTVKRAETYTLVYEQWHDSILLKTKPSPEEEMESAMLEP</sequence>
<keyword evidence="4" id="KW-1185">Reference proteome</keyword>
<evidence type="ECO:0000256" key="1">
    <source>
        <dbReference type="SAM" id="MobiDB-lite"/>
    </source>
</evidence>
<evidence type="ECO:0000313" key="3">
    <source>
        <dbReference type="EMBL" id="KAJ7332204.1"/>
    </source>
</evidence>
<dbReference type="PANTHER" id="PTHR14537">
    <property type="entry name" value="FIBRONECTIN TYPE III DOMAIN-CONTAINING PROTEIN 11"/>
    <property type="match status" value="1"/>
</dbReference>
<evidence type="ECO:0000259" key="2">
    <source>
        <dbReference type="PROSITE" id="PS50853"/>
    </source>
</evidence>
<organism evidence="3 4">
    <name type="scientific">Phrynocephalus forsythii</name>
    <dbReference type="NCBI Taxonomy" id="171643"/>
    <lineage>
        <taxon>Eukaryota</taxon>
        <taxon>Metazoa</taxon>
        <taxon>Chordata</taxon>
        <taxon>Craniata</taxon>
        <taxon>Vertebrata</taxon>
        <taxon>Euteleostomi</taxon>
        <taxon>Lepidosauria</taxon>
        <taxon>Squamata</taxon>
        <taxon>Bifurcata</taxon>
        <taxon>Unidentata</taxon>
        <taxon>Episquamata</taxon>
        <taxon>Toxicofera</taxon>
        <taxon>Iguania</taxon>
        <taxon>Acrodonta</taxon>
        <taxon>Agamidae</taxon>
        <taxon>Agaminae</taxon>
        <taxon>Phrynocephalus</taxon>
    </lineage>
</organism>
<gene>
    <name evidence="3" type="ORF">JRQ81_014384</name>
</gene>
<evidence type="ECO:0000313" key="4">
    <source>
        <dbReference type="Proteomes" id="UP001142489"/>
    </source>
</evidence>
<dbReference type="InterPro" id="IPR039581">
    <property type="entry name" value="FNDC11"/>
</dbReference>
<comment type="caution">
    <text evidence="3">The sequence shown here is derived from an EMBL/GenBank/DDBJ whole genome shotgun (WGS) entry which is preliminary data.</text>
</comment>
<feature type="region of interest" description="Disordered" evidence="1">
    <location>
        <begin position="1"/>
        <end position="22"/>
    </location>
</feature>
<dbReference type="InterPro" id="IPR049231">
    <property type="entry name" value="DUF5581_N"/>
</dbReference>
<dbReference type="CDD" id="cd00063">
    <property type="entry name" value="FN3"/>
    <property type="match status" value="1"/>
</dbReference>
<dbReference type="InterPro" id="IPR048317">
    <property type="entry name" value="DUF5581_C"/>
</dbReference>
<dbReference type="SUPFAM" id="SSF49265">
    <property type="entry name" value="Fibronectin type III"/>
    <property type="match status" value="1"/>
</dbReference>
<dbReference type="EMBL" id="JAPFRF010000005">
    <property type="protein sequence ID" value="KAJ7332204.1"/>
    <property type="molecule type" value="Genomic_DNA"/>
</dbReference>
<reference evidence="3" key="1">
    <citation type="journal article" date="2023" name="DNA Res.">
        <title>Chromosome-level genome assembly of Phrynocephalus forsythii using third-generation DNA sequencing and Hi-C analysis.</title>
        <authorList>
            <person name="Qi Y."/>
            <person name="Zhao W."/>
            <person name="Zhao Y."/>
            <person name="Niu C."/>
            <person name="Cao S."/>
            <person name="Zhang Y."/>
        </authorList>
    </citation>
    <scope>NUCLEOTIDE SEQUENCE</scope>
    <source>
        <tissue evidence="3">Muscle</tissue>
    </source>
</reference>
<protein>
    <recommendedName>
        <fullName evidence="2">Fibronectin type-III domain-containing protein</fullName>
    </recommendedName>
</protein>
<feature type="domain" description="Fibronectin type-III" evidence="2">
    <location>
        <begin position="244"/>
        <end position="342"/>
    </location>
</feature>
<dbReference type="Proteomes" id="UP001142489">
    <property type="component" value="Unassembled WGS sequence"/>
</dbReference>
<dbReference type="Pfam" id="PF17744">
    <property type="entry name" value="DUF5581"/>
    <property type="match status" value="1"/>
</dbReference>
<dbReference type="Pfam" id="PF20996">
    <property type="entry name" value="DUF5581_N"/>
    <property type="match status" value="1"/>
</dbReference>